<organism evidence="2 3">
    <name type="scientific">Sphagnurus paluster</name>
    <dbReference type="NCBI Taxonomy" id="117069"/>
    <lineage>
        <taxon>Eukaryota</taxon>
        <taxon>Fungi</taxon>
        <taxon>Dikarya</taxon>
        <taxon>Basidiomycota</taxon>
        <taxon>Agaricomycotina</taxon>
        <taxon>Agaricomycetes</taxon>
        <taxon>Agaricomycetidae</taxon>
        <taxon>Agaricales</taxon>
        <taxon>Tricholomatineae</taxon>
        <taxon>Lyophyllaceae</taxon>
        <taxon>Sphagnurus</taxon>
    </lineage>
</organism>
<gene>
    <name evidence="2" type="ORF">H0H81_002592</name>
</gene>
<feature type="region of interest" description="Disordered" evidence="1">
    <location>
        <begin position="279"/>
        <end position="302"/>
    </location>
</feature>
<feature type="compositionally biased region" description="Basic residues" evidence="1">
    <location>
        <begin position="281"/>
        <end position="292"/>
    </location>
</feature>
<protein>
    <submittedName>
        <fullName evidence="2">Uncharacterized protein</fullName>
    </submittedName>
</protein>
<reference evidence="2" key="2">
    <citation type="submission" date="2021-10" db="EMBL/GenBank/DDBJ databases">
        <title>Phylogenomics reveals ancestral predisposition of the termite-cultivated fungus Termitomyces towards a domesticated lifestyle.</title>
        <authorList>
            <person name="Auxier B."/>
            <person name="Grum-Grzhimaylo A."/>
            <person name="Cardenas M.E."/>
            <person name="Lodge J.D."/>
            <person name="Laessoe T."/>
            <person name="Pedersen O."/>
            <person name="Smith M.E."/>
            <person name="Kuyper T.W."/>
            <person name="Franco-Molano E.A."/>
            <person name="Baroni T.J."/>
            <person name="Aanen D.K."/>
        </authorList>
    </citation>
    <scope>NUCLEOTIDE SEQUENCE</scope>
    <source>
        <strain evidence="2">D49</strain>
    </source>
</reference>
<reference evidence="2" key="1">
    <citation type="submission" date="2021-02" db="EMBL/GenBank/DDBJ databases">
        <authorList>
            <person name="Nieuwenhuis M."/>
            <person name="Van De Peppel L.J.J."/>
        </authorList>
    </citation>
    <scope>NUCLEOTIDE SEQUENCE</scope>
    <source>
        <strain evidence="2">D49</strain>
    </source>
</reference>
<feature type="region of interest" description="Disordered" evidence="1">
    <location>
        <begin position="100"/>
        <end position="119"/>
    </location>
</feature>
<feature type="region of interest" description="Disordered" evidence="1">
    <location>
        <begin position="53"/>
        <end position="88"/>
    </location>
</feature>
<dbReference type="EMBL" id="JABCKI010005793">
    <property type="protein sequence ID" value="KAG5637932.1"/>
    <property type="molecule type" value="Genomic_DNA"/>
</dbReference>
<sequence length="302" mass="32499">MKGHIPIILDSPYIYRLPNHENTPNALGLYEIRLVPAPAEVQDTIIVEDTHDAHRAPSPSQDQDADLAARAENAESASVSPPVRPRNPLRRLAGLVQAARRSPNIVSSSQESMPTSDALQAPPPAIANAPNLAAVLNYQSTIAEPAAHALPPAPLVNTVSLPPVVHPVPQYPPGVRDSVLLAYNGPEETGGEGGLRTSGAAPAADVQSAEEAGARAGRGRRRVRFDVRLVQKFDQGELGNEVQDTLVSQEKPKVLPVARIIVAHARVGILHSGMVVDGWRRHSPRRPERRRLHQSDKPHGSF</sequence>
<comment type="caution">
    <text evidence="2">The sequence shown here is derived from an EMBL/GenBank/DDBJ whole genome shotgun (WGS) entry which is preliminary data.</text>
</comment>
<feature type="region of interest" description="Disordered" evidence="1">
    <location>
        <begin position="187"/>
        <end position="218"/>
    </location>
</feature>
<keyword evidence="3" id="KW-1185">Reference proteome</keyword>
<feature type="compositionally biased region" description="Polar residues" evidence="1">
    <location>
        <begin position="104"/>
        <end position="117"/>
    </location>
</feature>
<dbReference type="Proteomes" id="UP000717328">
    <property type="component" value="Unassembled WGS sequence"/>
</dbReference>
<name>A0A9P7FZX6_9AGAR</name>
<accession>A0A9P7FZX6</accession>
<evidence type="ECO:0000313" key="3">
    <source>
        <dbReference type="Proteomes" id="UP000717328"/>
    </source>
</evidence>
<evidence type="ECO:0000256" key="1">
    <source>
        <dbReference type="SAM" id="MobiDB-lite"/>
    </source>
</evidence>
<feature type="compositionally biased region" description="Basic and acidic residues" evidence="1">
    <location>
        <begin position="293"/>
        <end position="302"/>
    </location>
</feature>
<proteinExistence type="predicted"/>
<evidence type="ECO:0000313" key="2">
    <source>
        <dbReference type="EMBL" id="KAG5637932.1"/>
    </source>
</evidence>
<dbReference type="AlphaFoldDB" id="A0A9P7FZX6"/>